<evidence type="ECO:0000313" key="1">
    <source>
        <dbReference type="EMBL" id="GBP87455.1"/>
    </source>
</evidence>
<gene>
    <name evidence="1" type="ORF">EVAR_64452_1</name>
</gene>
<evidence type="ECO:0000313" key="2">
    <source>
        <dbReference type="Proteomes" id="UP000299102"/>
    </source>
</evidence>
<proteinExistence type="predicted"/>
<organism evidence="1 2">
    <name type="scientific">Eumeta variegata</name>
    <name type="common">Bagworm moth</name>
    <name type="synonym">Eumeta japonica</name>
    <dbReference type="NCBI Taxonomy" id="151549"/>
    <lineage>
        <taxon>Eukaryota</taxon>
        <taxon>Metazoa</taxon>
        <taxon>Ecdysozoa</taxon>
        <taxon>Arthropoda</taxon>
        <taxon>Hexapoda</taxon>
        <taxon>Insecta</taxon>
        <taxon>Pterygota</taxon>
        <taxon>Neoptera</taxon>
        <taxon>Endopterygota</taxon>
        <taxon>Lepidoptera</taxon>
        <taxon>Glossata</taxon>
        <taxon>Ditrysia</taxon>
        <taxon>Tineoidea</taxon>
        <taxon>Psychidae</taxon>
        <taxon>Oiketicinae</taxon>
        <taxon>Eumeta</taxon>
    </lineage>
</organism>
<name>A0A4C1ZLN6_EUMVA</name>
<dbReference type="AlphaFoldDB" id="A0A4C1ZLN6"/>
<protein>
    <submittedName>
        <fullName evidence="1">Uncharacterized protein</fullName>
    </submittedName>
</protein>
<keyword evidence="2" id="KW-1185">Reference proteome</keyword>
<sequence length="158" mass="17519">MEGRSGRRARVFGTHARRTACVGPRRARRLCRGVCDDLRTRTRGRLDGFGELASDPAAPRRGVRRGPLPGVNLKRLGSENLSSIESRTIETAMLLFDIDCGPCRSGRRYLVFFLSFSLQGEGDKKHNELPTHPRTWGASEFHGLQKSPKNIMVASAVS</sequence>
<dbReference type="EMBL" id="BGZK01001861">
    <property type="protein sequence ID" value="GBP87455.1"/>
    <property type="molecule type" value="Genomic_DNA"/>
</dbReference>
<reference evidence="1 2" key="1">
    <citation type="journal article" date="2019" name="Commun. Biol.">
        <title>The bagworm genome reveals a unique fibroin gene that provides high tensile strength.</title>
        <authorList>
            <person name="Kono N."/>
            <person name="Nakamura H."/>
            <person name="Ohtoshi R."/>
            <person name="Tomita M."/>
            <person name="Numata K."/>
            <person name="Arakawa K."/>
        </authorList>
    </citation>
    <scope>NUCLEOTIDE SEQUENCE [LARGE SCALE GENOMIC DNA]</scope>
</reference>
<accession>A0A4C1ZLN6</accession>
<comment type="caution">
    <text evidence="1">The sequence shown here is derived from an EMBL/GenBank/DDBJ whole genome shotgun (WGS) entry which is preliminary data.</text>
</comment>
<dbReference type="Proteomes" id="UP000299102">
    <property type="component" value="Unassembled WGS sequence"/>
</dbReference>